<dbReference type="GO" id="GO:0016279">
    <property type="term" value="F:protein-lysine N-methyltransferase activity"/>
    <property type="evidence" value="ECO:0007669"/>
    <property type="project" value="InterPro"/>
</dbReference>
<name>A0A1I7I7K3_9PROT</name>
<feature type="transmembrane region" description="Helical" evidence="4">
    <location>
        <begin position="74"/>
        <end position="91"/>
    </location>
</feature>
<dbReference type="InterPro" id="IPR029063">
    <property type="entry name" value="SAM-dependent_MTases_sf"/>
</dbReference>
<keyword evidence="4" id="KW-0812">Transmembrane</keyword>
<proteinExistence type="predicted"/>
<keyword evidence="1" id="KW-0489">Methyltransferase</keyword>
<dbReference type="PANTHER" id="PTHR13610:SF9">
    <property type="entry name" value="FI06469P"/>
    <property type="match status" value="1"/>
</dbReference>
<feature type="transmembrane region" description="Helical" evidence="4">
    <location>
        <begin position="48"/>
        <end position="67"/>
    </location>
</feature>
<dbReference type="Proteomes" id="UP000183926">
    <property type="component" value="Unassembled WGS sequence"/>
</dbReference>
<evidence type="ECO:0000313" key="6">
    <source>
        <dbReference type="Proteomes" id="UP000183926"/>
    </source>
</evidence>
<organism evidence="5 6">
    <name type="scientific">Nitrosomonas eutropha</name>
    <dbReference type="NCBI Taxonomy" id="916"/>
    <lineage>
        <taxon>Bacteria</taxon>
        <taxon>Pseudomonadati</taxon>
        <taxon>Pseudomonadota</taxon>
        <taxon>Betaproteobacteria</taxon>
        <taxon>Nitrosomonadales</taxon>
        <taxon>Nitrosomonadaceae</taxon>
        <taxon>Nitrosomonas</taxon>
    </lineage>
</organism>
<keyword evidence="4" id="KW-0472">Membrane</keyword>
<dbReference type="Gene3D" id="3.40.50.150">
    <property type="entry name" value="Vaccinia Virus protein VP39"/>
    <property type="match status" value="1"/>
</dbReference>
<protein>
    <recommendedName>
        <fullName evidence="7">Class I SAM-dependent methyltransferase</fullName>
    </recommendedName>
</protein>
<keyword evidence="4" id="KW-1133">Transmembrane helix</keyword>
<keyword evidence="2" id="KW-0808">Transferase</keyword>
<dbReference type="AlphaFoldDB" id="A0A1I7I7K3"/>
<dbReference type="PANTHER" id="PTHR13610">
    <property type="entry name" value="METHYLTRANSFERASE DOMAIN-CONTAINING PROTEIN"/>
    <property type="match status" value="1"/>
</dbReference>
<evidence type="ECO:0000256" key="3">
    <source>
        <dbReference type="ARBA" id="ARBA00022691"/>
    </source>
</evidence>
<dbReference type="SUPFAM" id="SSF53335">
    <property type="entry name" value="S-adenosyl-L-methionine-dependent methyltransferases"/>
    <property type="match status" value="1"/>
</dbReference>
<reference evidence="5 6" key="1">
    <citation type="submission" date="2016-10" db="EMBL/GenBank/DDBJ databases">
        <authorList>
            <person name="de Groot N.N."/>
        </authorList>
    </citation>
    <scope>NUCLEOTIDE SEQUENCE [LARGE SCALE GENOMIC DNA]</scope>
    <source>
        <strain evidence="5 6">Nm24</strain>
    </source>
</reference>
<dbReference type="RefSeq" id="WP_074928820.1">
    <property type="nucleotide sequence ID" value="NZ_FPBL01000007.1"/>
</dbReference>
<dbReference type="EMBL" id="FPBL01000007">
    <property type="protein sequence ID" value="SFU68965.1"/>
    <property type="molecule type" value="Genomic_DNA"/>
</dbReference>
<dbReference type="GO" id="GO:0032259">
    <property type="term" value="P:methylation"/>
    <property type="evidence" value="ECO:0007669"/>
    <property type="project" value="UniProtKB-KW"/>
</dbReference>
<sequence>METMLYPTEIVHQCAASKSLLKKIFIVLPGSILLVCLLGVILPWPLTLLHAIWLQGVIAALMSFYLFHLPVWQAVIHLFFFPALLSAILTLELPADWYLAGFITLILIFGRIHHTRVPLFLSSREAVDTLAGLLPQDCNFKLIDLGSGCGGLVCKLARMLPHGSYRGVEAAMLPCWISKWRAMLSGQGYRFHWASIWHHNLAEYDVVYAYLSPVPMLCLWEKVCQEMRPGSLFISNTFTVPGVMPDQCIQLDDFSGAALYIWQIP</sequence>
<dbReference type="InterPro" id="IPR026170">
    <property type="entry name" value="FAM173A/B"/>
</dbReference>
<evidence type="ECO:0008006" key="7">
    <source>
        <dbReference type="Google" id="ProtNLM"/>
    </source>
</evidence>
<dbReference type="OrthoDB" id="5611641at2"/>
<evidence type="ECO:0000256" key="4">
    <source>
        <dbReference type="SAM" id="Phobius"/>
    </source>
</evidence>
<evidence type="ECO:0000313" key="5">
    <source>
        <dbReference type="EMBL" id="SFU68965.1"/>
    </source>
</evidence>
<keyword evidence="3" id="KW-0949">S-adenosyl-L-methionine</keyword>
<evidence type="ECO:0000256" key="2">
    <source>
        <dbReference type="ARBA" id="ARBA00022679"/>
    </source>
</evidence>
<evidence type="ECO:0000256" key="1">
    <source>
        <dbReference type="ARBA" id="ARBA00022603"/>
    </source>
</evidence>
<feature type="transmembrane region" description="Helical" evidence="4">
    <location>
        <begin position="20"/>
        <end position="42"/>
    </location>
</feature>
<gene>
    <name evidence="5" type="ORF">SAMN05216339_107100</name>
</gene>
<accession>A0A1I7I7K3</accession>